<gene>
    <name evidence="1" type="ORF">GOARA_082_00850</name>
</gene>
<proteinExistence type="predicted"/>
<accession>G7H771</accession>
<reference evidence="1 2" key="1">
    <citation type="submission" date="2011-11" db="EMBL/GenBank/DDBJ databases">
        <title>Whole genome shotgun sequence of Gordonia araii NBRC 100433.</title>
        <authorList>
            <person name="Yoshida Y."/>
            <person name="Hosoyama A."/>
            <person name="Tsuchikane K."/>
            <person name="Katsumata H."/>
            <person name="Yamazaki S."/>
            <person name="Fujita N."/>
        </authorList>
    </citation>
    <scope>NUCLEOTIDE SEQUENCE [LARGE SCALE GENOMIC DNA]</scope>
    <source>
        <strain evidence="1 2">NBRC 100433</strain>
    </source>
</reference>
<name>G7H771_9ACTN</name>
<evidence type="ECO:0000313" key="1">
    <source>
        <dbReference type="EMBL" id="GAB11696.1"/>
    </source>
</evidence>
<protein>
    <submittedName>
        <fullName evidence="1">Uncharacterized protein</fullName>
    </submittedName>
</protein>
<dbReference type="AlphaFoldDB" id="G7H771"/>
<dbReference type="EMBL" id="BAEE01000082">
    <property type="protein sequence ID" value="GAB11696.1"/>
    <property type="molecule type" value="Genomic_DNA"/>
</dbReference>
<organism evidence="1 2">
    <name type="scientific">Gordonia araii NBRC 100433</name>
    <dbReference type="NCBI Taxonomy" id="1073574"/>
    <lineage>
        <taxon>Bacteria</taxon>
        <taxon>Bacillati</taxon>
        <taxon>Actinomycetota</taxon>
        <taxon>Actinomycetes</taxon>
        <taxon>Mycobacteriales</taxon>
        <taxon>Gordoniaceae</taxon>
        <taxon>Gordonia</taxon>
    </lineage>
</organism>
<comment type="caution">
    <text evidence="1">The sequence shown here is derived from an EMBL/GenBank/DDBJ whole genome shotgun (WGS) entry which is preliminary data.</text>
</comment>
<evidence type="ECO:0000313" key="2">
    <source>
        <dbReference type="Proteomes" id="UP000035088"/>
    </source>
</evidence>
<sequence length="63" mass="7036">MASIADQVEAATHAVKDDPLAQTISSLVDASNAVKRYVRIVQEDADELAWEAMRRDPIGRRRQ</sequence>
<dbReference type="Proteomes" id="UP000035088">
    <property type="component" value="Unassembled WGS sequence"/>
</dbReference>
<dbReference type="STRING" id="1073574.GOARA_082_00850"/>
<keyword evidence="2" id="KW-1185">Reference proteome</keyword>